<feature type="transmembrane region" description="Helical" evidence="7">
    <location>
        <begin position="109"/>
        <end position="131"/>
    </location>
</feature>
<keyword evidence="3 7" id="KW-0812">Transmembrane</keyword>
<dbReference type="SUPFAM" id="SSF103473">
    <property type="entry name" value="MFS general substrate transporter"/>
    <property type="match status" value="1"/>
</dbReference>
<dbReference type="GO" id="GO:0016020">
    <property type="term" value="C:membrane"/>
    <property type="evidence" value="ECO:0007669"/>
    <property type="project" value="UniProtKB-SubCell"/>
</dbReference>
<feature type="transmembrane region" description="Helical" evidence="7">
    <location>
        <begin position="313"/>
        <end position="331"/>
    </location>
</feature>
<dbReference type="PANTHER" id="PTHR23504:SF15">
    <property type="entry name" value="MAJOR FACILITATOR SUPERFAMILY (MFS) PROFILE DOMAIN-CONTAINING PROTEIN"/>
    <property type="match status" value="1"/>
</dbReference>
<feature type="transmembrane region" description="Helical" evidence="7">
    <location>
        <begin position="251"/>
        <end position="268"/>
    </location>
</feature>
<evidence type="ECO:0000256" key="4">
    <source>
        <dbReference type="ARBA" id="ARBA00022989"/>
    </source>
</evidence>
<evidence type="ECO:0000313" key="9">
    <source>
        <dbReference type="Proteomes" id="UP001215280"/>
    </source>
</evidence>
<sequence length="508" mass="56051">MRAPTESSPLLADQLETQQAAKKPDPLPRAQLAALCISRMTDPVAYSQIFPYINEFLILLPVTDDISKIGFYSGLVESTLAIFQMLTSIHRLLFFHSSRGLDLVGRRPIILLGGLGLAVVILLLGFCTSLSQIIIRIAYGFQAGCLAGNTAVYLAVLTEITDPSNQAVAYPLYAFGRLARPLPESFGYDILLAYPYFMPNFACALLVILGFVMAYLFLEEPPDSRWDSSAPHKTSSSSSSATPPSNAMTEIGYALALSGILVVFQLLLMPTLLNRYDAAKMYNTSMRFWPLTFVLTPLLHLIVREGYDAERGLVDPMAAAVLWVGIAVVLADVLPDRRLGLCACVPSAFVSTSLAHARTSTNIIIMRNHSPGSNSFGAANGLVQVAMPSQHIKCMFEHGLPFGYVWVLVIATFSLPNYVVTANASPSEGLQMQIRALGWNTLVIPLPRFNRQLPAFEKFNDKIDLQMNQGTLLLGQVESLHRIKSQIRKRFTKFDFDYHTRLHSVKLD</sequence>
<feature type="transmembrane region" description="Helical" evidence="7">
    <location>
        <begin position="69"/>
        <end position="89"/>
    </location>
</feature>
<dbReference type="PANTHER" id="PTHR23504">
    <property type="entry name" value="MAJOR FACILITATOR SUPERFAMILY DOMAIN-CONTAINING PROTEIN 10"/>
    <property type="match status" value="1"/>
</dbReference>
<gene>
    <name evidence="8" type="ORF">DFH07DRAFT_946415</name>
</gene>
<evidence type="ECO:0000256" key="5">
    <source>
        <dbReference type="ARBA" id="ARBA00023136"/>
    </source>
</evidence>
<keyword evidence="9" id="KW-1185">Reference proteome</keyword>
<feature type="region of interest" description="Disordered" evidence="6">
    <location>
        <begin position="226"/>
        <end position="245"/>
    </location>
</feature>
<accession>A0AAD7MMA6</accession>
<keyword evidence="4 7" id="KW-1133">Transmembrane helix</keyword>
<comment type="caution">
    <text evidence="8">The sequence shown here is derived from an EMBL/GenBank/DDBJ whole genome shotgun (WGS) entry which is preliminary data.</text>
</comment>
<reference evidence="8" key="1">
    <citation type="submission" date="2023-03" db="EMBL/GenBank/DDBJ databases">
        <title>Massive genome expansion in bonnet fungi (Mycena s.s.) driven by repeated elements and novel gene families across ecological guilds.</title>
        <authorList>
            <consortium name="Lawrence Berkeley National Laboratory"/>
            <person name="Harder C.B."/>
            <person name="Miyauchi S."/>
            <person name="Viragh M."/>
            <person name="Kuo A."/>
            <person name="Thoen E."/>
            <person name="Andreopoulos B."/>
            <person name="Lu D."/>
            <person name="Skrede I."/>
            <person name="Drula E."/>
            <person name="Henrissat B."/>
            <person name="Morin E."/>
            <person name="Kohler A."/>
            <person name="Barry K."/>
            <person name="LaButti K."/>
            <person name="Morin E."/>
            <person name="Salamov A."/>
            <person name="Lipzen A."/>
            <person name="Mereny Z."/>
            <person name="Hegedus B."/>
            <person name="Baldrian P."/>
            <person name="Stursova M."/>
            <person name="Weitz H."/>
            <person name="Taylor A."/>
            <person name="Grigoriev I.V."/>
            <person name="Nagy L.G."/>
            <person name="Martin F."/>
            <person name="Kauserud H."/>
        </authorList>
    </citation>
    <scope>NUCLEOTIDE SEQUENCE</scope>
    <source>
        <strain evidence="8">CBHHK188m</strain>
    </source>
</reference>
<organism evidence="8 9">
    <name type="scientific">Mycena maculata</name>
    <dbReference type="NCBI Taxonomy" id="230809"/>
    <lineage>
        <taxon>Eukaryota</taxon>
        <taxon>Fungi</taxon>
        <taxon>Dikarya</taxon>
        <taxon>Basidiomycota</taxon>
        <taxon>Agaricomycotina</taxon>
        <taxon>Agaricomycetes</taxon>
        <taxon>Agaricomycetidae</taxon>
        <taxon>Agaricales</taxon>
        <taxon>Marasmiineae</taxon>
        <taxon>Mycenaceae</taxon>
        <taxon>Mycena</taxon>
    </lineage>
</organism>
<name>A0AAD7MMA6_9AGAR</name>
<evidence type="ECO:0000256" key="3">
    <source>
        <dbReference type="ARBA" id="ARBA00022692"/>
    </source>
</evidence>
<evidence type="ECO:0000256" key="2">
    <source>
        <dbReference type="ARBA" id="ARBA00022448"/>
    </source>
</evidence>
<evidence type="ECO:0008006" key="10">
    <source>
        <dbReference type="Google" id="ProtNLM"/>
    </source>
</evidence>
<dbReference type="AlphaFoldDB" id="A0AAD7MMA6"/>
<proteinExistence type="predicted"/>
<dbReference type="Proteomes" id="UP001215280">
    <property type="component" value="Unassembled WGS sequence"/>
</dbReference>
<keyword evidence="5 7" id="KW-0472">Membrane</keyword>
<evidence type="ECO:0000256" key="7">
    <source>
        <dbReference type="SAM" id="Phobius"/>
    </source>
</evidence>
<comment type="subcellular location">
    <subcellularLocation>
        <location evidence="1">Membrane</location>
        <topology evidence="1">Multi-pass membrane protein</topology>
    </subcellularLocation>
</comment>
<protein>
    <recommendedName>
        <fullName evidence="10">MFS general substrate transporter</fullName>
    </recommendedName>
</protein>
<dbReference type="Gene3D" id="1.20.1250.20">
    <property type="entry name" value="MFS general substrate transporter like domains"/>
    <property type="match status" value="1"/>
</dbReference>
<evidence type="ECO:0000313" key="8">
    <source>
        <dbReference type="EMBL" id="KAJ7724072.1"/>
    </source>
</evidence>
<dbReference type="EMBL" id="JARJLG010000241">
    <property type="protein sequence ID" value="KAJ7724072.1"/>
    <property type="molecule type" value="Genomic_DNA"/>
</dbReference>
<feature type="transmembrane region" description="Helical" evidence="7">
    <location>
        <begin position="288"/>
        <end position="307"/>
    </location>
</feature>
<evidence type="ECO:0000256" key="6">
    <source>
        <dbReference type="SAM" id="MobiDB-lite"/>
    </source>
</evidence>
<keyword evidence="2" id="KW-0813">Transport</keyword>
<feature type="compositionally biased region" description="Low complexity" evidence="6">
    <location>
        <begin position="228"/>
        <end position="245"/>
    </location>
</feature>
<feature type="transmembrane region" description="Helical" evidence="7">
    <location>
        <begin position="196"/>
        <end position="218"/>
    </location>
</feature>
<dbReference type="InterPro" id="IPR036259">
    <property type="entry name" value="MFS_trans_sf"/>
</dbReference>
<evidence type="ECO:0000256" key="1">
    <source>
        <dbReference type="ARBA" id="ARBA00004141"/>
    </source>
</evidence>